<dbReference type="EMBL" id="GBXM01034819">
    <property type="protein sequence ID" value="JAH73758.1"/>
    <property type="molecule type" value="Transcribed_RNA"/>
</dbReference>
<reference evidence="1" key="1">
    <citation type="submission" date="2014-11" db="EMBL/GenBank/DDBJ databases">
        <authorList>
            <person name="Amaro Gonzalez C."/>
        </authorList>
    </citation>
    <scope>NUCLEOTIDE SEQUENCE</scope>
</reference>
<proteinExistence type="predicted"/>
<reference evidence="1" key="2">
    <citation type="journal article" date="2015" name="Fish Shellfish Immunol.">
        <title>Early steps in the European eel (Anguilla anguilla)-Vibrio vulnificus interaction in the gills: Role of the RtxA13 toxin.</title>
        <authorList>
            <person name="Callol A."/>
            <person name="Pajuelo D."/>
            <person name="Ebbesson L."/>
            <person name="Teles M."/>
            <person name="MacKenzie S."/>
            <person name="Amaro C."/>
        </authorList>
    </citation>
    <scope>NUCLEOTIDE SEQUENCE</scope>
</reference>
<accession>A0A0E9V987</accession>
<sequence>MWNYILKREFLLNFIKYI</sequence>
<organism evidence="1">
    <name type="scientific">Anguilla anguilla</name>
    <name type="common">European freshwater eel</name>
    <name type="synonym">Muraena anguilla</name>
    <dbReference type="NCBI Taxonomy" id="7936"/>
    <lineage>
        <taxon>Eukaryota</taxon>
        <taxon>Metazoa</taxon>
        <taxon>Chordata</taxon>
        <taxon>Craniata</taxon>
        <taxon>Vertebrata</taxon>
        <taxon>Euteleostomi</taxon>
        <taxon>Actinopterygii</taxon>
        <taxon>Neopterygii</taxon>
        <taxon>Teleostei</taxon>
        <taxon>Anguilliformes</taxon>
        <taxon>Anguillidae</taxon>
        <taxon>Anguilla</taxon>
    </lineage>
</organism>
<dbReference type="AlphaFoldDB" id="A0A0E9V987"/>
<name>A0A0E9V987_ANGAN</name>
<protein>
    <submittedName>
        <fullName evidence="1">Uncharacterized protein</fullName>
    </submittedName>
</protein>
<evidence type="ECO:0000313" key="1">
    <source>
        <dbReference type="EMBL" id="JAH73758.1"/>
    </source>
</evidence>